<dbReference type="Proteomes" id="UP000006190">
    <property type="component" value="Unassembled WGS sequence"/>
</dbReference>
<gene>
    <name evidence="8" type="ORF">HMPREF9708_01127</name>
</gene>
<feature type="transmembrane region" description="Helical" evidence="6">
    <location>
        <begin position="339"/>
        <end position="358"/>
    </location>
</feature>
<comment type="subcellular location">
    <subcellularLocation>
        <location evidence="1">Cell membrane</location>
        <topology evidence="1">Multi-pass membrane protein</topology>
    </subcellularLocation>
</comment>
<feature type="transmembrane region" description="Helical" evidence="6">
    <location>
        <begin position="394"/>
        <end position="410"/>
    </location>
</feature>
<keyword evidence="4 6" id="KW-1133">Transmembrane helix</keyword>
<feature type="transmembrane region" description="Helical" evidence="6">
    <location>
        <begin position="417"/>
        <end position="437"/>
    </location>
</feature>
<dbReference type="InterPro" id="IPR052159">
    <property type="entry name" value="Competence_DNA_uptake"/>
</dbReference>
<dbReference type="SMART" id="SM00849">
    <property type="entry name" value="Lactamase_B"/>
    <property type="match status" value="1"/>
</dbReference>
<dbReference type="RefSeq" id="WP_006309309.1">
    <property type="nucleotide sequence ID" value="NZ_JH601133.1"/>
</dbReference>
<sequence length="782" mass="89611">MNPIRDLKFHWLLLLLSCGSLVFAITHLNGWTVGIFIVMIFRLVSAKKVALIPIFMILSGLIALRLYHQNQEMILQKGLFEEGQVQTLQVMVDPLSLRFEEDYFSGRGQVKVGDRMIRMTYQGPITADNDDLMKACQANYHFIECEGVLTYPAPARNFSTFNYRDYLAKQSVIWSLKVKKINRAVRLTDNLFQAPWIWWTNIRTHFLNSLRHHDQSILVAIRNKLLFNLESSRWSEIKEVFALLGVLHYFAISGFHIDFIRTRLDSILKRSGIQVEFVRLLVGLVLVLYASLISWPIGVVRSLTLYFAQQVCRGLGWPLSRIDLLALIGMVLLLYQPHYLFDIGFLLSFLISFILLFYQQTVDFNRSIHLQHLEMTLICLLFTWPITLHISHEWNYLQLVIILGFSYVFDRYMMNGLLFVTLIGFASGPFAFLSVLFTEASALMDWFWNHVPIQSIFNLSTVVHGQPIVWETLLLLSAGIVMVYWLRTKPKQAGLYCLIVYLVVFTSPYLNLSHRVTIIDVGQGDALLYQPAFNQGAWLIDTGGRANWKQGELVDPNFAKRNLLPALKALGVGSLHGVIVTHPDSDHIGNLASLMNRVKVHHLYLTTYTLESDQWRQIEKEIDPRVKVHPLKESQELSLLSGQLELITLSNDPNDPDVSNNSSIISRLQLGPYQVLNMGDLNSDQEAELMEHYPDLRADFLKLGHHGSRHSSSLAFLDHLQVKVGLVSAGENNLYGHPHPEVLDRLRLRSIPCYQTNRQGAIQLEWHPWWGIRLRTALGSES</sequence>
<dbReference type="InterPro" id="IPR004477">
    <property type="entry name" value="ComEC_N"/>
</dbReference>
<feature type="transmembrane region" description="Helical" evidence="6">
    <location>
        <begin position="277"/>
        <end position="303"/>
    </location>
</feature>
<feature type="transmembrane region" description="Helical" evidence="6">
    <location>
        <begin position="12"/>
        <end position="43"/>
    </location>
</feature>
<dbReference type="Pfam" id="PF13567">
    <property type="entry name" value="DUF4131"/>
    <property type="match status" value="1"/>
</dbReference>
<feature type="transmembrane region" description="Helical" evidence="6">
    <location>
        <begin position="315"/>
        <end position="333"/>
    </location>
</feature>
<feature type="transmembrane region" description="Helical" evidence="6">
    <location>
        <begin position="468"/>
        <end position="486"/>
    </location>
</feature>
<evidence type="ECO:0000256" key="3">
    <source>
        <dbReference type="ARBA" id="ARBA00022692"/>
    </source>
</evidence>
<dbReference type="AlphaFoldDB" id="H3NJT8"/>
<feature type="transmembrane region" description="Helical" evidence="6">
    <location>
        <begin position="49"/>
        <end position="67"/>
    </location>
</feature>
<dbReference type="EMBL" id="AGEG01000013">
    <property type="protein sequence ID" value="EHR36901.1"/>
    <property type="molecule type" value="Genomic_DNA"/>
</dbReference>
<dbReference type="PATRIC" id="fig|883113.3.peg.1122"/>
<dbReference type="NCBIfam" id="TIGR00360">
    <property type="entry name" value="ComEC_N-term"/>
    <property type="match status" value="1"/>
</dbReference>
<dbReference type="InterPro" id="IPR004797">
    <property type="entry name" value="Competence_ComEC/Rec2"/>
</dbReference>
<evidence type="ECO:0000256" key="5">
    <source>
        <dbReference type="ARBA" id="ARBA00023136"/>
    </source>
</evidence>
<keyword evidence="5 6" id="KW-0472">Membrane</keyword>
<dbReference type="InterPro" id="IPR035681">
    <property type="entry name" value="ComA-like_MBL"/>
</dbReference>
<organism evidence="8 9">
    <name type="scientific">Facklamia languida CCUG 37842</name>
    <dbReference type="NCBI Taxonomy" id="883113"/>
    <lineage>
        <taxon>Bacteria</taxon>
        <taxon>Bacillati</taxon>
        <taxon>Bacillota</taxon>
        <taxon>Bacilli</taxon>
        <taxon>Lactobacillales</taxon>
        <taxon>Aerococcaceae</taxon>
        <taxon>Facklamia</taxon>
    </lineage>
</organism>
<dbReference type="STRING" id="883113.HMPREF9708_01127"/>
<keyword evidence="2" id="KW-1003">Cell membrane</keyword>
<evidence type="ECO:0000256" key="4">
    <source>
        <dbReference type="ARBA" id="ARBA00022989"/>
    </source>
</evidence>
<dbReference type="HOGENOM" id="CLU_010363_2_3_9"/>
<evidence type="ECO:0000259" key="7">
    <source>
        <dbReference type="SMART" id="SM00849"/>
    </source>
</evidence>
<dbReference type="CDD" id="cd07731">
    <property type="entry name" value="ComA-like_MBL-fold"/>
    <property type="match status" value="1"/>
</dbReference>
<dbReference type="eggNOG" id="COG0658">
    <property type="taxonomic scope" value="Bacteria"/>
</dbReference>
<feature type="transmembrane region" description="Helical" evidence="6">
    <location>
        <begin position="493"/>
        <end position="510"/>
    </location>
</feature>
<evidence type="ECO:0000313" key="8">
    <source>
        <dbReference type="EMBL" id="EHR36901.1"/>
    </source>
</evidence>
<dbReference type="PANTHER" id="PTHR30619">
    <property type="entry name" value="DNA INTERNALIZATION/COMPETENCE PROTEIN COMEC/REC2"/>
    <property type="match status" value="1"/>
</dbReference>
<dbReference type="eggNOG" id="COG2333">
    <property type="taxonomic scope" value="Bacteria"/>
</dbReference>
<accession>H3NJT8</accession>
<dbReference type="Pfam" id="PF03772">
    <property type="entry name" value="Competence"/>
    <property type="match status" value="1"/>
</dbReference>
<dbReference type="OrthoDB" id="9761531at2"/>
<dbReference type="NCBIfam" id="TIGR00361">
    <property type="entry name" value="ComEC_Rec2"/>
    <property type="match status" value="1"/>
</dbReference>
<evidence type="ECO:0000256" key="1">
    <source>
        <dbReference type="ARBA" id="ARBA00004651"/>
    </source>
</evidence>
<dbReference type="Pfam" id="PF00753">
    <property type="entry name" value="Lactamase_B"/>
    <property type="match status" value="1"/>
</dbReference>
<proteinExistence type="predicted"/>
<dbReference type="InterPro" id="IPR025405">
    <property type="entry name" value="DUF4131"/>
</dbReference>
<evidence type="ECO:0000313" key="9">
    <source>
        <dbReference type="Proteomes" id="UP000006190"/>
    </source>
</evidence>
<evidence type="ECO:0000256" key="6">
    <source>
        <dbReference type="SAM" id="Phobius"/>
    </source>
</evidence>
<evidence type="ECO:0000256" key="2">
    <source>
        <dbReference type="ARBA" id="ARBA00022475"/>
    </source>
</evidence>
<comment type="caution">
    <text evidence="8">The sequence shown here is derived from an EMBL/GenBank/DDBJ whole genome shotgun (WGS) entry which is preliminary data.</text>
</comment>
<dbReference type="GO" id="GO:0030420">
    <property type="term" value="P:establishment of competence for transformation"/>
    <property type="evidence" value="ECO:0007669"/>
    <property type="project" value="InterPro"/>
</dbReference>
<keyword evidence="3 6" id="KW-0812">Transmembrane</keyword>
<dbReference type="PANTHER" id="PTHR30619:SF7">
    <property type="entry name" value="BETA-LACTAMASE DOMAIN PROTEIN"/>
    <property type="match status" value="1"/>
</dbReference>
<dbReference type="InterPro" id="IPR001279">
    <property type="entry name" value="Metallo-B-lactamas"/>
</dbReference>
<feature type="domain" description="Metallo-beta-lactamase" evidence="7">
    <location>
        <begin position="523"/>
        <end position="731"/>
    </location>
</feature>
<dbReference type="InterPro" id="IPR036866">
    <property type="entry name" value="RibonucZ/Hydroxyglut_hydro"/>
</dbReference>
<name>H3NJT8_9LACT</name>
<dbReference type="GO" id="GO:0005886">
    <property type="term" value="C:plasma membrane"/>
    <property type="evidence" value="ECO:0007669"/>
    <property type="project" value="UniProtKB-SubCell"/>
</dbReference>
<protein>
    <recommendedName>
        <fullName evidence="7">Metallo-beta-lactamase domain-containing protein</fullName>
    </recommendedName>
</protein>
<keyword evidence="9" id="KW-1185">Reference proteome</keyword>
<dbReference type="Gene3D" id="3.60.15.10">
    <property type="entry name" value="Ribonuclease Z/Hydroxyacylglutathione hydrolase-like"/>
    <property type="match status" value="1"/>
</dbReference>
<dbReference type="SUPFAM" id="SSF56281">
    <property type="entry name" value="Metallo-hydrolase/oxidoreductase"/>
    <property type="match status" value="1"/>
</dbReference>
<reference evidence="8 9" key="1">
    <citation type="submission" date="2012-01" db="EMBL/GenBank/DDBJ databases">
        <title>The Genome Sequence of Facklamia languida CCUG 37842.</title>
        <authorList>
            <consortium name="The Broad Institute Genome Sequencing Platform"/>
            <person name="Earl A."/>
            <person name="Ward D."/>
            <person name="Feldgarden M."/>
            <person name="Gevers D."/>
            <person name="Huys G."/>
            <person name="Young S.K."/>
            <person name="Zeng Q."/>
            <person name="Gargeya S."/>
            <person name="Fitzgerald M."/>
            <person name="Haas B."/>
            <person name="Abouelleil A."/>
            <person name="Alvarado L."/>
            <person name="Arachchi H.M."/>
            <person name="Berlin A."/>
            <person name="Chapman S.B."/>
            <person name="Gearin G."/>
            <person name="Goldberg J."/>
            <person name="Griggs A."/>
            <person name="Gujja S."/>
            <person name="Hansen M."/>
            <person name="Heiman D."/>
            <person name="Howarth C."/>
            <person name="Larimer J."/>
            <person name="Lui A."/>
            <person name="MacDonald P.J.P."/>
            <person name="McCowen C."/>
            <person name="Montmayeur A."/>
            <person name="Murphy C."/>
            <person name="Neiman D."/>
            <person name="Pearson M."/>
            <person name="Priest M."/>
            <person name="Roberts A."/>
            <person name="Saif S."/>
            <person name="Shea T."/>
            <person name="Sisk P."/>
            <person name="Stolte C."/>
            <person name="Sykes S."/>
            <person name="Wortman J."/>
            <person name="Nusbaum C."/>
            <person name="Birren B."/>
        </authorList>
    </citation>
    <scope>NUCLEOTIDE SEQUENCE [LARGE SCALE GENOMIC DNA]</scope>
    <source>
        <strain evidence="8 9">CCUG 37842</strain>
    </source>
</reference>